<organism evidence="2 3">
    <name type="scientific">Planomonospora corallina</name>
    <dbReference type="NCBI Taxonomy" id="1806052"/>
    <lineage>
        <taxon>Bacteria</taxon>
        <taxon>Bacillati</taxon>
        <taxon>Actinomycetota</taxon>
        <taxon>Actinomycetes</taxon>
        <taxon>Streptosporangiales</taxon>
        <taxon>Streptosporangiaceae</taxon>
        <taxon>Planomonospora</taxon>
    </lineage>
</organism>
<evidence type="ECO:0000313" key="2">
    <source>
        <dbReference type="EMBL" id="MFC4056693.1"/>
    </source>
</evidence>
<protein>
    <submittedName>
        <fullName evidence="2">Uncharacterized protein</fullName>
    </submittedName>
</protein>
<sequence>MAGDISRHDGGFRAEEVIGRLAAGRGAADQGRRLMIRTLYRAKGAAWLGASAPGQAGPFGVRPDDPAAEPEAVDLVSGGPPQDRLLTGPTS</sequence>
<gene>
    <name evidence="2" type="ORF">ACFOWE_00155</name>
</gene>
<comment type="caution">
    <text evidence="2">The sequence shown here is derived from an EMBL/GenBank/DDBJ whole genome shotgun (WGS) entry which is preliminary data.</text>
</comment>
<evidence type="ECO:0000256" key="1">
    <source>
        <dbReference type="SAM" id="MobiDB-lite"/>
    </source>
</evidence>
<name>A0ABV8I0U4_9ACTN</name>
<feature type="region of interest" description="Disordered" evidence="1">
    <location>
        <begin position="51"/>
        <end position="91"/>
    </location>
</feature>
<dbReference type="RefSeq" id="WP_377284650.1">
    <property type="nucleotide sequence ID" value="NZ_JBHSBM010000002.1"/>
</dbReference>
<reference evidence="3" key="1">
    <citation type="journal article" date="2019" name="Int. J. Syst. Evol. Microbiol.">
        <title>The Global Catalogue of Microorganisms (GCM) 10K type strain sequencing project: providing services to taxonomists for standard genome sequencing and annotation.</title>
        <authorList>
            <consortium name="The Broad Institute Genomics Platform"/>
            <consortium name="The Broad Institute Genome Sequencing Center for Infectious Disease"/>
            <person name="Wu L."/>
            <person name="Ma J."/>
        </authorList>
    </citation>
    <scope>NUCLEOTIDE SEQUENCE [LARGE SCALE GENOMIC DNA]</scope>
    <source>
        <strain evidence="3">TBRC 4489</strain>
    </source>
</reference>
<dbReference type="EMBL" id="JBHSBM010000002">
    <property type="protein sequence ID" value="MFC4056693.1"/>
    <property type="molecule type" value="Genomic_DNA"/>
</dbReference>
<proteinExistence type="predicted"/>
<accession>A0ABV8I0U4</accession>
<dbReference type="Proteomes" id="UP001595850">
    <property type="component" value="Unassembled WGS sequence"/>
</dbReference>
<keyword evidence="3" id="KW-1185">Reference proteome</keyword>
<evidence type="ECO:0000313" key="3">
    <source>
        <dbReference type="Proteomes" id="UP001595850"/>
    </source>
</evidence>